<comment type="caution">
    <text evidence="2">The sequence shown here is derived from an EMBL/GenBank/DDBJ whole genome shotgun (WGS) entry which is preliminary data.</text>
</comment>
<gene>
    <name evidence="2" type="ORF">Dda_4890</name>
</gene>
<reference evidence="2" key="1">
    <citation type="submission" date="2023-01" db="EMBL/GenBank/DDBJ databases">
        <title>The chitinases involved in constricting ring structure development in the nematode-trapping fungus Drechslerella dactyloides.</title>
        <authorList>
            <person name="Wang R."/>
            <person name="Zhang L."/>
            <person name="Tang P."/>
            <person name="Li S."/>
            <person name="Liang L."/>
        </authorList>
    </citation>
    <scope>NUCLEOTIDE SEQUENCE</scope>
    <source>
        <strain evidence="2">YMF1.00031</strain>
    </source>
</reference>
<evidence type="ECO:0008006" key="4">
    <source>
        <dbReference type="Google" id="ProtNLM"/>
    </source>
</evidence>
<dbReference type="AlphaFoldDB" id="A0AAD6NL13"/>
<proteinExistence type="predicted"/>
<keyword evidence="3" id="KW-1185">Reference proteome</keyword>
<keyword evidence="1" id="KW-0732">Signal</keyword>
<organism evidence="2 3">
    <name type="scientific">Drechslerella dactyloides</name>
    <name type="common">Nematode-trapping fungus</name>
    <name type="synonym">Arthrobotrys dactyloides</name>
    <dbReference type="NCBI Taxonomy" id="74499"/>
    <lineage>
        <taxon>Eukaryota</taxon>
        <taxon>Fungi</taxon>
        <taxon>Dikarya</taxon>
        <taxon>Ascomycota</taxon>
        <taxon>Pezizomycotina</taxon>
        <taxon>Orbiliomycetes</taxon>
        <taxon>Orbiliales</taxon>
        <taxon>Orbiliaceae</taxon>
        <taxon>Drechslerella</taxon>
    </lineage>
</organism>
<feature type="chain" id="PRO_5042021771" description="Cell wall protein PhiA" evidence="1">
    <location>
        <begin position="20"/>
        <end position="184"/>
    </location>
</feature>
<dbReference type="EMBL" id="JAQGDS010000005">
    <property type="protein sequence ID" value="KAJ6260663.1"/>
    <property type="molecule type" value="Genomic_DNA"/>
</dbReference>
<dbReference type="Proteomes" id="UP001221413">
    <property type="component" value="Unassembled WGS sequence"/>
</dbReference>
<feature type="signal peptide" evidence="1">
    <location>
        <begin position="1"/>
        <end position="19"/>
    </location>
</feature>
<name>A0AAD6NL13_DREDA</name>
<evidence type="ECO:0000256" key="1">
    <source>
        <dbReference type="SAM" id="SignalP"/>
    </source>
</evidence>
<evidence type="ECO:0000313" key="2">
    <source>
        <dbReference type="EMBL" id="KAJ6260663.1"/>
    </source>
</evidence>
<sequence length="184" mass="20063">MHALKWPLIFTTFLAGAASALPTASTGADSLRRALCTPQDNTGFTVRINSTDDLNDKIVGIANGVVGVDLPNTESVIWPYTSGRELLMPGPGYKFVYHGYLYSTGDATDGQQLRFAREVPPATEAQADVFSTSCDIRGQFYLTSLADWNWQACQKQAGGWTIRRESGKGGCRAVRLKMTYGPPY</sequence>
<protein>
    <recommendedName>
        <fullName evidence="4">Cell wall protein PhiA</fullName>
    </recommendedName>
</protein>
<accession>A0AAD6NL13</accession>
<evidence type="ECO:0000313" key="3">
    <source>
        <dbReference type="Proteomes" id="UP001221413"/>
    </source>
</evidence>